<organism evidence="3 4">
    <name type="scientific">Pedobacter gandavensis</name>
    <dbReference type="NCBI Taxonomy" id="2679963"/>
    <lineage>
        <taxon>Bacteria</taxon>
        <taxon>Pseudomonadati</taxon>
        <taxon>Bacteroidota</taxon>
        <taxon>Sphingobacteriia</taxon>
        <taxon>Sphingobacteriales</taxon>
        <taxon>Sphingobacteriaceae</taxon>
        <taxon>Pedobacter</taxon>
    </lineage>
</organism>
<feature type="chain" id="PRO_5045555952" evidence="1">
    <location>
        <begin position="22"/>
        <end position="1141"/>
    </location>
</feature>
<accession>A0ABR6EUH8</accession>
<keyword evidence="1" id="KW-0732">Signal</keyword>
<dbReference type="SUPFAM" id="SSF48371">
    <property type="entry name" value="ARM repeat"/>
    <property type="match status" value="2"/>
</dbReference>
<dbReference type="Gene3D" id="2.60.120.560">
    <property type="entry name" value="Exo-inulinase, domain 1"/>
    <property type="match status" value="2"/>
</dbReference>
<feature type="domain" description="3-keto-alpha-glucoside-1,2-lyase/3-keto-2-hydroxy-glucal hydratase" evidence="2">
    <location>
        <begin position="729"/>
        <end position="928"/>
    </location>
</feature>
<dbReference type="InterPro" id="IPR010496">
    <property type="entry name" value="AL/BT2_dom"/>
</dbReference>
<evidence type="ECO:0000256" key="1">
    <source>
        <dbReference type="SAM" id="SignalP"/>
    </source>
</evidence>
<gene>
    <name evidence="3" type="ORF">GM920_08020</name>
</gene>
<dbReference type="Gene3D" id="1.25.10.10">
    <property type="entry name" value="Leucine-rich Repeat Variant"/>
    <property type="match status" value="3"/>
</dbReference>
<feature type="signal peptide" evidence="1">
    <location>
        <begin position="1"/>
        <end position="21"/>
    </location>
</feature>
<proteinExistence type="predicted"/>
<dbReference type="EMBL" id="WNXC01000002">
    <property type="protein sequence ID" value="MBB2148856.1"/>
    <property type="molecule type" value="Genomic_DNA"/>
</dbReference>
<name>A0ABR6EUH8_9SPHI</name>
<evidence type="ECO:0000259" key="2">
    <source>
        <dbReference type="Pfam" id="PF06439"/>
    </source>
</evidence>
<dbReference type="Proteomes" id="UP000636110">
    <property type="component" value="Unassembled WGS sequence"/>
</dbReference>
<dbReference type="PANTHER" id="PTHR12697:SF5">
    <property type="entry name" value="DEOXYHYPUSINE HYDROXYLASE"/>
    <property type="match status" value="1"/>
</dbReference>
<keyword evidence="4" id="KW-1185">Reference proteome</keyword>
<protein>
    <submittedName>
        <fullName evidence="3">DUF1080 domain-containing protein</fullName>
    </submittedName>
</protein>
<dbReference type="Pfam" id="PF13646">
    <property type="entry name" value="HEAT_2"/>
    <property type="match status" value="1"/>
</dbReference>
<comment type="caution">
    <text evidence="3">The sequence shown here is derived from an EMBL/GenBank/DDBJ whole genome shotgun (WGS) entry which is preliminary data.</text>
</comment>
<dbReference type="InterPro" id="IPR011989">
    <property type="entry name" value="ARM-like"/>
</dbReference>
<evidence type="ECO:0000313" key="3">
    <source>
        <dbReference type="EMBL" id="MBB2148856.1"/>
    </source>
</evidence>
<feature type="domain" description="3-keto-alpha-glucoside-1,2-lyase/3-keto-2-hydroxy-glucal hydratase" evidence="2">
    <location>
        <begin position="946"/>
        <end position="1135"/>
    </location>
</feature>
<dbReference type="RefSeq" id="WP_182955519.1">
    <property type="nucleotide sequence ID" value="NZ_WNXC01000002.1"/>
</dbReference>
<sequence>MTKKICFILLASLAFQGTLIAQDKKDQRTQTTRVADLLAQMPAKDAAQAGINVNDIAALGENGYLELIGMLSPVGKGNNALIEYAIGGFTSAATKTGNENWRKMSVAALGKALQKLNDSQNKAFIMSQLDGVAKDDAIPYLLVSLKDAQLSDPAVRVLVKINTPAAKKALLDALASTQGKSRLSVVEGLGDLRFKEAAQPIAALAAGGDQNLTKMSLYALAKIADPSSEALMASSAAKSNFNYENTNAVPAYLDYAANLLLTGNSQLAHKIALQLLDKATATELVSVRTGALKILSDENRGQDISVLLGAVNDPSIAYRAAALKFALPYLNPATTNLWLKQLTKVSPEVQAEMVTMLGDGKAIEALPTILKLINHKDDNLRFAAIEAAANIGGEKVLDDLFKTMAKGDEVTVQKVADVLLRMKGEGLTEKIALVLPKMKPNVQVALVGVLAARAAHGQINSIYALQKSKNPEVRKAAFTALSQVATKADLPELFALLNSAELSEGESLMVQSALIAALKGAATANDTAVVLQKMTDASADKKKYFYKVLASLGDAQSLKAVNNAFQNGDDQTKKLALEALASWANEGSLESLIAIARTSTNPAFQEEALKGYLRLVRSNPATPEQKLLRLRDAMEVAKTVQQQQQILTDLQDAKTYNTAIFAGKYMDNPALQQAAARAVMLVVLSDKSYEGEQVKDLLNMTIQVLKGGDSEYEKQAVRKYLAEMKGGSGFVPMFNGKDLTGWKGLVADPLKRAKMDDKTLAAAQEKADAEAVKSWVIKNGDLLFTGNGDNLATLKKYGDFEMLVDWKIYDDGNKKGDAGIYLRGSPQVQIWDTSRVDAGAQVGSGGLYNNQVNESKPLKVADNKLGEWNNFRIIMKGDRVTVYLNGVLVTDDVILENYWDRKLPIFGEEQIELQAHGSRVAYRDIYIKELERPLPFQLSAAEKKEGYKVLFDGTNMHQWMGNTAAYTIVNGNMEINPKPGKGSGGNLFSKDDYSDFVFRFEFQLTPGANNGLGIRAPLAGDAAYEGMELQILDNDADIYKDLHEYQYHGSIYGVQAAKRGSLKPLGEWNYQEVTVKGPKIKVVLNGDVILDGDITAARKKGAVDGKDHPGLQRDKGRVGFLGHGSVVRFKNIRIKDLSVSK</sequence>
<dbReference type="InterPro" id="IPR016024">
    <property type="entry name" value="ARM-type_fold"/>
</dbReference>
<reference evidence="3 4" key="1">
    <citation type="submission" date="2019-11" db="EMBL/GenBank/DDBJ databases">
        <title>Description of Pedobacter sp. LMG 31462T.</title>
        <authorList>
            <person name="Carlier A."/>
            <person name="Qi S."/>
            <person name="Vandamme P."/>
        </authorList>
    </citation>
    <scope>NUCLEOTIDE SEQUENCE [LARGE SCALE GENOMIC DNA]</scope>
    <source>
        <strain evidence="3 4">LMG 31462</strain>
    </source>
</reference>
<dbReference type="PANTHER" id="PTHR12697">
    <property type="entry name" value="PBS LYASE HEAT-LIKE PROTEIN"/>
    <property type="match status" value="1"/>
</dbReference>
<dbReference type="Pfam" id="PF06439">
    <property type="entry name" value="3keto-disac_hyd"/>
    <property type="match status" value="2"/>
</dbReference>
<evidence type="ECO:0000313" key="4">
    <source>
        <dbReference type="Proteomes" id="UP000636110"/>
    </source>
</evidence>